<dbReference type="RefSeq" id="WP_258569142.1">
    <property type="nucleotide sequence ID" value="NZ_JAKUDN010000002.1"/>
</dbReference>
<evidence type="ECO:0000313" key="2">
    <source>
        <dbReference type="Proteomes" id="UP001320768"/>
    </source>
</evidence>
<comment type="caution">
    <text evidence="1">The sequence shown here is derived from an EMBL/GenBank/DDBJ whole genome shotgun (WGS) entry which is preliminary data.</text>
</comment>
<protein>
    <submittedName>
        <fullName evidence="1">Uncharacterized protein</fullName>
    </submittedName>
</protein>
<proteinExistence type="predicted"/>
<dbReference type="Proteomes" id="UP001320768">
    <property type="component" value="Unassembled WGS sequence"/>
</dbReference>
<name>A0ABT1L4D3_9GAMM</name>
<sequence>MKKLFSPTVSVTTATLDIGNALKELKEQIKKGEAEEIYKASVKLSWELVDSGHAVAESVKHHEKGVTAEQGIQLTGSILVRLAAKFKSITGMDEATKVIENVKAGIGINAIMESILEQHDTKGEEALRRIKDLTTLLDTLKRPAAHKARPISTKLMLNRPLINAASDMVLQLNNIKALHHHVSQYADIANDKLMLQLSEDILFVSQQIEEQMTQLNHRLSDPKQSKDPLPPIQVSAKPQKGISKAINGLLKDYVTVYNSNGANIKGNLKEANSSVTGRLQKVIKDAAISSKPQKGSLSSEDIKPTQAEILTPAVEAAPSTAQNQLNHDVAILGDDIEQAHNNIAKIVLNETKDHRFKKEFGYLLGLAANLSFELHDDILAKNQSFDSSSSGSFDDMTLYSTLADECLELQNTIQPSKRSTLFESIDFSPNEASKNIGNDLLSEEDIQRAKTCLDNFSNQVRNISQFYHNIQRAYPKKPNIELETKLKQCQDIIAQAQQKIGDASKLKQDSDSRLTELLRKKSEIEFDDSIPTASKPRI</sequence>
<gene>
    <name evidence="1" type="ORF">MKS91_01825</name>
</gene>
<reference evidence="1 2" key="1">
    <citation type="journal article" date="2022" name="Nat. Microbiol.">
        <title>The microbiome of a bacterivorous marine choanoflagellate contains a resource-demanding obligate bacterial associate.</title>
        <authorList>
            <person name="Needham D.M."/>
            <person name="Poirier C."/>
            <person name="Bachy C."/>
            <person name="George E.E."/>
            <person name="Wilken S."/>
            <person name="Yung C.C.M."/>
            <person name="Limardo A.J."/>
            <person name="Morando M."/>
            <person name="Sudek L."/>
            <person name="Malmstrom R.R."/>
            <person name="Keeling P.J."/>
            <person name="Santoro A.E."/>
            <person name="Worden A.Z."/>
        </authorList>
    </citation>
    <scope>NUCLEOTIDE SEQUENCE [LARGE SCALE GENOMIC DNA]</scope>
    <source>
        <strain evidence="1 2">Comchoano-2</strain>
    </source>
</reference>
<dbReference type="EMBL" id="JAKUDN010000002">
    <property type="protein sequence ID" value="MCP8352029.1"/>
    <property type="molecule type" value="Genomic_DNA"/>
</dbReference>
<evidence type="ECO:0000313" key="1">
    <source>
        <dbReference type="EMBL" id="MCP8352029.1"/>
    </source>
</evidence>
<organism evidence="1 2">
    <name type="scientific">Candidatus Synchoanobacter obligatus</name>
    <dbReference type="NCBI Taxonomy" id="2919597"/>
    <lineage>
        <taxon>Bacteria</taxon>
        <taxon>Pseudomonadati</taxon>
        <taxon>Pseudomonadota</taxon>
        <taxon>Gammaproteobacteria</taxon>
        <taxon>Candidatus Comchoanobacterales</taxon>
        <taxon>Candidatus Comchoanobacteraceae</taxon>
        <taxon>Candidatus Synchoanobacter</taxon>
    </lineage>
</organism>
<accession>A0ABT1L4D3</accession>
<keyword evidence="2" id="KW-1185">Reference proteome</keyword>